<sequence>MHSARVARRKPKRVLNPSMLDTWQCAINCLRSDNSHVTNLGQGFCLFPVKVLAMAITDEPILVDVRQHVAYQCCDRIF</sequence>
<accession>A0A6N2L1A6</accession>
<proteinExistence type="predicted"/>
<protein>
    <submittedName>
        <fullName evidence="1">Uncharacterized protein</fullName>
    </submittedName>
</protein>
<dbReference type="EMBL" id="CAADRP010001101">
    <property type="protein sequence ID" value="VFU34942.1"/>
    <property type="molecule type" value="Genomic_DNA"/>
</dbReference>
<gene>
    <name evidence="1" type="ORF">SVIM_LOCUS171666</name>
</gene>
<organism evidence="1">
    <name type="scientific">Salix viminalis</name>
    <name type="common">Common osier</name>
    <name type="synonym">Basket willow</name>
    <dbReference type="NCBI Taxonomy" id="40686"/>
    <lineage>
        <taxon>Eukaryota</taxon>
        <taxon>Viridiplantae</taxon>
        <taxon>Streptophyta</taxon>
        <taxon>Embryophyta</taxon>
        <taxon>Tracheophyta</taxon>
        <taxon>Spermatophyta</taxon>
        <taxon>Magnoliopsida</taxon>
        <taxon>eudicotyledons</taxon>
        <taxon>Gunneridae</taxon>
        <taxon>Pentapetalae</taxon>
        <taxon>rosids</taxon>
        <taxon>fabids</taxon>
        <taxon>Malpighiales</taxon>
        <taxon>Salicaceae</taxon>
        <taxon>Saliceae</taxon>
        <taxon>Salix</taxon>
    </lineage>
</organism>
<name>A0A6N2L1A6_SALVM</name>
<evidence type="ECO:0000313" key="1">
    <source>
        <dbReference type="EMBL" id="VFU34942.1"/>
    </source>
</evidence>
<reference evidence="1" key="1">
    <citation type="submission" date="2019-03" db="EMBL/GenBank/DDBJ databases">
        <authorList>
            <person name="Mank J."/>
            <person name="Almeida P."/>
        </authorList>
    </citation>
    <scope>NUCLEOTIDE SEQUENCE</scope>
    <source>
        <strain evidence="1">78183</strain>
    </source>
</reference>
<dbReference type="AlphaFoldDB" id="A0A6N2L1A6"/>